<dbReference type="EMBL" id="CAMKVN010004399">
    <property type="protein sequence ID" value="CAI2186979.1"/>
    <property type="molecule type" value="Genomic_DNA"/>
</dbReference>
<sequence length="111" mass="13187">YIMNYYEDTIADNIYNLTTYPTDDEMHLVIHEAHKQASTFAKILEFIEYKNLFYYGIFITHMLAYESDLLDVDLNQDDDELEKINKVDCELNEISKAAELINIYNMKKLMI</sequence>
<evidence type="ECO:0000313" key="1">
    <source>
        <dbReference type="EMBL" id="CAI2186979.1"/>
    </source>
</evidence>
<accession>A0A9W4X4Z8</accession>
<reference evidence="1" key="1">
    <citation type="submission" date="2022-08" db="EMBL/GenBank/DDBJ databases">
        <authorList>
            <person name="Kallberg Y."/>
            <person name="Tangrot J."/>
            <person name="Rosling A."/>
        </authorList>
    </citation>
    <scope>NUCLEOTIDE SEQUENCE</scope>
    <source>
        <strain evidence="1">Wild A</strain>
    </source>
</reference>
<comment type="caution">
    <text evidence="1">The sequence shown here is derived from an EMBL/GenBank/DDBJ whole genome shotgun (WGS) entry which is preliminary data.</text>
</comment>
<protein>
    <submittedName>
        <fullName evidence="1">17945_t:CDS:1</fullName>
    </submittedName>
</protein>
<keyword evidence="2" id="KW-1185">Reference proteome</keyword>
<feature type="non-terminal residue" evidence="1">
    <location>
        <position position="1"/>
    </location>
</feature>
<dbReference type="OrthoDB" id="2342036at2759"/>
<dbReference type="Proteomes" id="UP001153678">
    <property type="component" value="Unassembled WGS sequence"/>
</dbReference>
<organism evidence="1 2">
    <name type="scientific">Funneliformis geosporum</name>
    <dbReference type="NCBI Taxonomy" id="1117311"/>
    <lineage>
        <taxon>Eukaryota</taxon>
        <taxon>Fungi</taxon>
        <taxon>Fungi incertae sedis</taxon>
        <taxon>Mucoromycota</taxon>
        <taxon>Glomeromycotina</taxon>
        <taxon>Glomeromycetes</taxon>
        <taxon>Glomerales</taxon>
        <taxon>Glomeraceae</taxon>
        <taxon>Funneliformis</taxon>
    </lineage>
</organism>
<gene>
    <name evidence="1" type="ORF">FWILDA_LOCUS12847</name>
</gene>
<proteinExistence type="predicted"/>
<name>A0A9W4X4Z8_9GLOM</name>
<dbReference type="AlphaFoldDB" id="A0A9W4X4Z8"/>
<evidence type="ECO:0000313" key="2">
    <source>
        <dbReference type="Proteomes" id="UP001153678"/>
    </source>
</evidence>